<reference evidence="1 2" key="1">
    <citation type="journal article" date="2016" name="Nat. Commun.">
        <title>Extremotolerant tardigrade genome and improved radiotolerance of human cultured cells by tardigrade-unique protein.</title>
        <authorList>
            <person name="Hashimoto T."/>
            <person name="Horikawa D.D."/>
            <person name="Saito Y."/>
            <person name="Kuwahara H."/>
            <person name="Kozuka-Hata H."/>
            <person name="Shin-I T."/>
            <person name="Minakuchi Y."/>
            <person name="Ohishi K."/>
            <person name="Motoyama A."/>
            <person name="Aizu T."/>
            <person name="Enomoto A."/>
            <person name="Kondo K."/>
            <person name="Tanaka S."/>
            <person name="Hara Y."/>
            <person name="Koshikawa S."/>
            <person name="Sagara H."/>
            <person name="Miura T."/>
            <person name="Yokobori S."/>
            <person name="Miyagawa K."/>
            <person name="Suzuki Y."/>
            <person name="Kubo T."/>
            <person name="Oyama M."/>
            <person name="Kohara Y."/>
            <person name="Fujiyama A."/>
            <person name="Arakawa K."/>
            <person name="Katayama T."/>
            <person name="Toyoda A."/>
            <person name="Kunieda T."/>
        </authorList>
    </citation>
    <scope>NUCLEOTIDE SEQUENCE [LARGE SCALE GENOMIC DNA]</scope>
    <source>
        <strain evidence="1 2">YOKOZUNA-1</strain>
    </source>
</reference>
<dbReference type="AlphaFoldDB" id="A0A1D1VMJ0"/>
<protein>
    <submittedName>
        <fullName evidence="1">Uncharacterized protein</fullName>
    </submittedName>
</protein>
<dbReference type="Proteomes" id="UP000186922">
    <property type="component" value="Unassembled WGS sequence"/>
</dbReference>
<evidence type="ECO:0000313" key="1">
    <source>
        <dbReference type="EMBL" id="GAV00124.1"/>
    </source>
</evidence>
<comment type="caution">
    <text evidence="1">The sequence shown here is derived from an EMBL/GenBank/DDBJ whole genome shotgun (WGS) entry which is preliminary data.</text>
</comment>
<evidence type="ECO:0000313" key="2">
    <source>
        <dbReference type="Proteomes" id="UP000186922"/>
    </source>
</evidence>
<organism evidence="1 2">
    <name type="scientific">Ramazzottius varieornatus</name>
    <name type="common">Water bear</name>
    <name type="synonym">Tardigrade</name>
    <dbReference type="NCBI Taxonomy" id="947166"/>
    <lineage>
        <taxon>Eukaryota</taxon>
        <taxon>Metazoa</taxon>
        <taxon>Ecdysozoa</taxon>
        <taxon>Tardigrada</taxon>
        <taxon>Eutardigrada</taxon>
        <taxon>Parachela</taxon>
        <taxon>Hypsibioidea</taxon>
        <taxon>Ramazzottiidae</taxon>
        <taxon>Ramazzottius</taxon>
    </lineage>
</organism>
<sequence length="175" mass="20381">MILSVEFLNRSSAVLAAYWTSRSTPYQFQHPPPNSSHTLLHFTEMLFTAVVLVNFHRIHNGFLHDKEGGLNGTEIIHFTVLINDGFQRKLRLDVLLFGVTSRFLDQAIGKRQQRWLLGLQRPRRIAHRHGWWSCKVDLSWRWGCTSISGIDGRNHSGSRQCRRQRWCEGHHKSGR</sequence>
<dbReference type="EMBL" id="BDGG01000006">
    <property type="protein sequence ID" value="GAV00124.1"/>
    <property type="molecule type" value="Genomic_DNA"/>
</dbReference>
<name>A0A1D1VMJ0_RAMVA</name>
<gene>
    <name evidence="1" type="primary">RvY_11016</name>
    <name evidence="1" type="synonym">RvY_11016.2</name>
    <name evidence="1" type="ORF">RvY_11016-2</name>
</gene>
<proteinExistence type="predicted"/>
<keyword evidence="2" id="KW-1185">Reference proteome</keyword>
<accession>A0A1D1VMJ0</accession>